<dbReference type="EMBL" id="CVQH01027305">
    <property type="protein sequence ID" value="CRK42127.1"/>
    <property type="molecule type" value="Genomic_DNA"/>
</dbReference>
<protein>
    <submittedName>
        <fullName evidence="2">Uncharacterized protein</fullName>
    </submittedName>
</protein>
<feature type="compositionally biased region" description="Polar residues" evidence="1">
    <location>
        <begin position="498"/>
        <end position="507"/>
    </location>
</feature>
<feature type="compositionally biased region" description="Low complexity" evidence="1">
    <location>
        <begin position="185"/>
        <end position="206"/>
    </location>
</feature>
<keyword evidence="3" id="KW-1185">Reference proteome</keyword>
<feature type="compositionally biased region" description="Basic residues" evidence="1">
    <location>
        <begin position="538"/>
        <end position="548"/>
    </location>
</feature>
<evidence type="ECO:0000313" key="3">
    <source>
        <dbReference type="Proteomes" id="UP000044602"/>
    </source>
</evidence>
<feature type="region of interest" description="Disordered" evidence="1">
    <location>
        <begin position="38"/>
        <end position="559"/>
    </location>
</feature>
<feature type="compositionally biased region" description="Basic and acidic residues" evidence="1">
    <location>
        <begin position="525"/>
        <end position="537"/>
    </location>
</feature>
<evidence type="ECO:0000256" key="1">
    <source>
        <dbReference type="SAM" id="MobiDB-lite"/>
    </source>
</evidence>
<feature type="compositionally biased region" description="Basic and acidic residues" evidence="1">
    <location>
        <begin position="221"/>
        <end position="234"/>
    </location>
</feature>
<feature type="compositionally biased region" description="Basic and acidic residues" evidence="1">
    <location>
        <begin position="403"/>
        <end position="459"/>
    </location>
</feature>
<feature type="compositionally biased region" description="Low complexity" evidence="1">
    <location>
        <begin position="163"/>
        <end position="172"/>
    </location>
</feature>
<name>A0A0G4N6L5_VERLO</name>
<feature type="compositionally biased region" description="Low complexity" evidence="1">
    <location>
        <begin position="69"/>
        <end position="80"/>
    </location>
</feature>
<accession>A0A0G4N6L5</accession>
<reference evidence="2 3" key="1">
    <citation type="submission" date="2015-05" db="EMBL/GenBank/DDBJ databases">
        <authorList>
            <person name="Wang D.B."/>
            <person name="Wang M."/>
        </authorList>
    </citation>
    <scope>NUCLEOTIDE SEQUENCE [LARGE SCALE GENOMIC DNA]</scope>
    <source>
        <strain evidence="2">VL1</strain>
    </source>
</reference>
<feature type="compositionally biased region" description="Pro residues" evidence="1">
    <location>
        <begin position="95"/>
        <end position="105"/>
    </location>
</feature>
<evidence type="ECO:0000313" key="2">
    <source>
        <dbReference type="EMBL" id="CRK42127.1"/>
    </source>
</evidence>
<sequence>MANGHGNAPGHEAPRDAYCTSCGASDHFAMYCYLDKSQAASSNSNKQPSSGHSGHNSSKDGGNRRRQGSQRPGQPSSSGGMIVTRYAPQPGHPSLGPPPPPPSYSGPPAIVPSWPQPGPYGAPPPPPPVAHHGPPAPYPGFYPPPPPPHQYGGPPPPPGPAGLPGYYGASGSPGPPPPLGPHAPPAHYGPYGSAPSYPSQPYQSPGNYGDPYRPPPNTYDRPSDGYDRPPDGYDRPPTGPLPRPAEFDQLAKPSQAQGAMPVREIPQFDSMRDDPDFRSKWQPSKPQREARLSPKQPGVLAKAASPPPPATPLRKWKTPAEILAGPSPAILKAAEERNSNRKRPHDDTRRQDEGGRRQDKETLRRESHQKRPRFDHGDFLDSNRSTSRPETDQGLKPRPSSSNDHDRPTRSPHRSWERPFEQSPRGRDRRERSFRDDSAGDIEGRRSRSRDSYHRDSDRPFLPLPADAGTPPPQSRTSSRRSSFASQVGEARQRRSMSRASFVSSGTHESDLSSVGAELLGLPSKAKEEKERDDSRKRNMNRIKKRTVPKVDNVYSRRW</sequence>
<dbReference type="AlphaFoldDB" id="A0A0G4N6L5"/>
<feature type="compositionally biased region" description="Pro residues" evidence="1">
    <location>
        <begin position="173"/>
        <end position="184"/>
    </location>
</feature>
<feature type="compositionally biased region" description="Polar residues" evidence="1">
    <location>
        <begin position="38"/>
        <end position="56"/>
    </location>
</feature>
<feature type="compositionally biased region" description="Basic and acidic residues" evidence="1">
    <location>
        <begin position="333"/>
        <end position="366"/>
    </location>
</feature>
<gene>
    <name evidence="2" type="ORF">BN1708_008666</name>
</gene>
<proteinExistence type="predicted"/>
<feature type="compositionally biased region" description="Pro residues" evidence="1">
    <location>
        <begin position="114"/>
        <end position="161"/>
    </location>
</feature>
<feature type="compositionally biased region" description="Basic and acidic residues" evidence="1">
    <location>
        <begin position="270"/>
        <end position="279"/>
    </location>
</feature>
<dbReference type="Proteomes" id="UP000044602">
    <property type="component" value="Unassembled WGS sequence"/>
</dbReference>
<dbReference type="STRING" id="100787.A0A0G4N6L5"/>
<feature type="compositionally biased region" description="Basic and acidic residues" evidence="1">
    <location>
        <begin position="372"/>
        <end position="395"/>
    </location>
</feature>
<organism evidence="2 3">
    <name type="scientific">Verticillium longisporum</name>
    <name type="common">Verticillium dahliae var. longisporum</name>
    <dbReference type="NCBI Taxonomy" id="100787"/>
    <lineage>
        <taxon>Eukaryota</taxon>
        <taxon>Fungi</taxon>
        <taxon>Dikarya</taxon>
        <taxon>Ascomycota</taxon>
        <taxon>Pezizomycotina</taxon>
        <taxon>Sordariomycetes</taxon>
        <taxon>Hypocreomycetidae</taxon>
        <taxon>Glomerellales</taxon>
        <taxon>Plectosphaerellaceae</taxon>
        <taxon>Verticillium</taxon>
    </lineage>
</organism>